<feature type="region of interest" description="Disordered" evidence="1">
    <location>
        <begin position="1"/>
        <end position="20"/>
    </location>
</feature>
<accession>A0A2R4TDD7</accession>
<gene>
    <name evidence="2" type="ORF">SLUN_38265</name>
</gene>
<dbReference type="Proteomes" id="UP000244201">
    <property type="component" value="Chromosome"/>
</dbReference>
<evidence type="ECO:0000256" key="1">
    <source>
        <dbReference type="SAM" id="MobiDB-lite"/>
    </source>
</evidence>
<proteinExistence type="predicted"/>
<organism evidence="2 3">
    <name type="scientific">Streptomyces lunaelactis</name>
    <dbReference type="NCBI Taxonomy" id="1535768"/>
    <lineage>
        <taxon>Bacteria</taxon>
        <taxon>Bacillati</taxon>
        <taxon>Actinomycetota</taxon>
        <taxon>Actinomycetes</taxon>
        <taxon>Kitasatosporales</taxon>
        <taxon>Streptomycetaceae</taxon>
        <taxon>Streptomyces</taxon>
    </lineage>
</organism>
<evidence type="ECO:0000313" key="2">
    <source>
        <dbReference type="EMBL" id="AVZ77123.1"/>
    </source>
</evidence>
<evidence type="ECO:0000313" key="3">
    <source>
        <dbReference type="Proteomes" id="UP000244201"/>
    </source>
</evidence>
<dbReference type="AlphaFoldDB" id="A0A2R4TDD7"/>
<protein>
    <submittedName>
        <fullName evidence="2">Uncharacterized protein</fullName>
    </submittedName>
</protein>
<dbReference type="EMBL" id="CP026304">
    <property type="protein sequence ID" value="AVZ77123.1"/>
    <property type="molecule type" value="Genomic_DNA"/>
</dbReference>
<dbReference type="KEGG" id="slk:SLUN_38265"/>
<name>A0A2R4TDD7_9ACTN</name>
<reference evidence="2 3" key="1">
    <citation type="submission" date="2018-01" db="EMBL/GenBank/DDBJ databases">
        <title>Complete genome sequence of Streptomyces lunaelactis MM109T, a Ferroverdin A producer isolated from cave moonmilk deposits.</title>
        <authorList>
            <person name="Naome A."/>
            <person name="Martinet L."/>
            <person name="Maciejewska M."/>
            <person name="Anderssen S."/>
            <person name="Adam D."/>
            <person name="Tenconi E."/>
            <person name="Deflandre B."/>
            <person name="Arguelles-Arias A."/>
            <person name="Calusinska M."/>
            <person name="Copieters W."/>
            <person name="Karim L."/>
            <person name="Hanikenne M."/>
            <person name="Baurain D."/>
            <person name="van Wezel G."/>
            <person name="Smargiasso N."/>
            <person name="de Pauw E."/>
            <person name="Delfosse P."/>
            <person name="Rigali S."/>
        </authorList>
    </citation>
    <scope>NUCLEOTIDE SEQUENCE [LARGE SCALE GENOMIC DNA]</scope>
    <source>
        <strain evidence="2 3">MM109</strain>
    </source>
</reference>
<keyword evidence="3" id="KW-1185">Reference proteome</keyword>
<sequence>MEPEGQAVIADGPLPDWDAGEGEIDRRVAQLHAILRPTCCPESGVNRANRLEFELNGVARDRRCQIEQLAHRVDAREPAPAAAHEVRARAVHDEGPGGADAGCGVP</sequence>